<evidence type="ECO:0008006" key="4">
    <source>
        <dbReference type="Google" id="ProtNLM"/>
    </source>
</evidence>
<dbReference type="OrthoDB" id="408152at2759"/>
<keyword evidence="1" id="KW-0812">Transmembrane</keyword>
<dbReference type="AlphaFoldDB" id="A0A8H4KQN0"/>
<sequence length="292" mass="33411">MPTLNSWWWHFLEKYVYAMPDPPPRKRTKSMEVICVGPPRSATESLQAALLKLGYDHTYHGWDIVHEYPNYSAKWVQLCRKKWFGPMDGNTTITKEDFDEVIGHSVAVTDAAASVFAAELIAAYPDAKVVLNTRKDLDAWHASAMKTLVGVNKSWAFYILSWLSKDCFWAWHSYERFLWPGLFRALDGNIVTGIGRNGKWVYKEHCNMIRGLVPKERLLEWSVEDGWEPLCKFLDKPVPDEPFPHANNQVAYREQEIKLQKRYMMGALPGLGILLTVGIATGAVAYQLMSRA</sequence>
<reference evidence="2" key="1">
    <citation type="submission" date="2020-01" db="EMBL/GenBank/DDBJ databases">
        <title>Identification and distribution of gene clusters putatively required for synthesis of sphingolipid metabolism inhibitors in phylogenetically diverse species of the filamentous fungus Fusarium.</title>
        <authorList>
            <person name="Kim H.-S."/>
            <person name="Busman M."/>
            <person name="Brown D.W."/>
            <person name="Divon H."/>
            <person name="Uhlig S."/>
            <person name="Proctor R.H."/>
        </authorList>
    </citation>
    <scope>NUCLEOTIDE SEQUENCE</scope>
    <source>
        <strain evidence="2">NRRL 53441</strain>
    </source>
</reference>
<dbReference type="Pfam" id="PF17784">
    <property type="entry name" value="Sulfotransfer_4"/>
    <property type="match status" value="1"/>
</dbReference>
<keyword evidence="3" id="KW-1185">Reference proteome</keyword>
<dbReference type="PANTHER" id="PTHR36978:SF8">
    <property type="entry name" value="NAD DEPENDENT EPIMERASE_DEHYDRATASE"/>
    <property type="match status" value="1"/>
</dbReference>
<feature type="transmembrane region" description="Helical" evidence="1">
    <location>
        <begin position="263"/>
        <end position="289"/>
    </location>
</feature>
<dbReference type="InterPro" id="IPR040632">
    <property type="entry name" value="Sulfotransfer_4"/>
</dbReference>
<evidence type="ECO:0000313" key="3">
    <source>
        <dbReference type="Proteomes" id="UP000605986"/>
    </source>
</evidence>
<name>A0A8H4KQN0_9HYPO</name>
<organism evidence="2 3">
    <name type="scientific">Fusarium austroafricanum</name>
    <dbReference type="NCBI Taxonomy" id="2364996"/>
    <lineage>
        <taxon>Eukaryota</taxon>
        <taxon>Fungi</taxon>
        <taxon>Dikarya</taxon>
        <taxon>Ascomycota</taxon>
        <taxon>Pezizomycotina</taxon>
        <taxon>Sordariomycetes</taxon>
        <taxon>Hypocreomycetidae</taxon>
        <taxon>Hypocreales</taxon>
        <taxon>Nectriaceae</taxon>
        <taxon>Fusarium</taxon>
        <taxon>Fusarium concolor species complex</taxon>
    </lineage>
</organism>
<protein>
    <recommendedName>
        <fullName evidence="4">NAD dependent epimerase/dehydratase</fullName>
    </recommendedName>
</protein>
<evidence type="ECO:0000313" key="2">
    <source>
        <dbReference type="EMBL" id="KAF4454271.1"/>
    </source>
</evidence>
<dbReference type="EMBL" id="JAADJG010000130">
    <property type="protein sequence ID" value="KAF4454271.1"/>
    <property type="molecule type" value="Genomic_DNA"/>
</dbReference>
<dbReference type="PANTHER" id="PTHR36978">
    <property type="entry name" value="P-LOOP CONTAINING NUCLEOTIDE TRIPHOSPHATE HYDROLASE"/>
    <property type="match status" value="1"/>
</dbReference>
<evidence type="ECO:0000256" key="1">
    <source>
        <dbReference type="SAM" id="Phobius"/>
    </source>
</evidence>
<accession>A0A8H4KQN0</accession>
<gene>
    <name evidence="2" type="ORF">F53441_3272</name>
</gene>
<dbReference type="Proteomes" id="UP000605986">
    <property type="component" value="Unassembled WGS sequence"/>
</dbReference>
<keyword evidence="1" id="KW-0472">Membrane</keyword>
<dbReference type="InterPro" id="IPR027417">
    <property type="entry name" value="P-loop_NTPase"/>
</dbReference>
<keyword evidence="1" id="KW-1133">Transmembrane helix</keyword>
<dbReference type="SUPFAM" id="SSF52540">
    <property type="entry name" value="P-loop containing nucleoside triphosphate hydrolases"/>
    <property type="match status" value="1"/>
</dbReference>
<proteinExistence type="predicted"/>
<dbReference type="Gene3D" id="3.40.50.300">
    <property type="entry name" value="P-loop containing nucleotide triphosphate hydrolases"/>
    <property type="match status" value="1"/>
</dbReference>
<comment type="caution">
    <text evidence="2">The sequence shown here is derived from an EMBL/GenBank/DDBJ whole genome shotgun (WGS) entry which is preliminary data.</text>
</comment>